<feature type="transmembrane region" description="Helical" evidence="2">
    <location>
        <begin position="568"/>
        <end position="589"/>
    </location>
</feature>
<feature type="transmembrane region" description="Helical" evidence="2">
    <location>
        <begin position="118"/>
        <end position="145"/>
    </location>
</feature>
<evidence type="ECO:0000313" key="3">
    <source>
        <dbReference type="EMBL" id="WZN60289.1"/>
    </source>
</evidence>
<evidence type="ECO:0000256" key="2">
    <source>
        <dbReference type="SAM" id="Phobius"/>
    </source>
</evidence>
<feature type="transmembrane region" description="Helical" evidence="2">
    <location>
        <begin position="529"/>
        <end position="548"/>
    </location>
</feature>
<keyword evidence="2" id="KW-0812">Transmembrane</keyword>
<dbReference type="AlphaFoldDB" id="A0AAX4P3E4"/>
<keyword evidence="4" id="KW-1185">Reference proteome</keyword>
<name>A0AAX4P3E4_9CHLO</name>
<dbReference type="Proteomes" id="UP001472866">
    <property type="component" value="Chromosome 02"/>
</dbReference>
<keyword evidence="2" id="KW-0472">Membrane</keyword>
<evidence type="ECO:0000256" key="1">
    <source>
        <dbReference type="SAM" id="MobiDB-lite"/>
    </source>
</evidence>
<gene>
    <name evidence="3" type="ORF">HKI87_02g18180</name>
</gene>
<keyword evidence="2" id="KW-1133">Transmembrane helix</keyword>
<dbReference type="EMBL" id="CP151502">
    <property type="protein sequence ID" value="WZN60289.1"/>
    <property type="molecule type" value="Genomic_DNA"/>
</dbReference>
<proteinExistence type="predicted"/>
<reference evidence="3 4" key="1">
    <citation type="submission" date="2024-03" db="EMBL/GenBank/DDBJ databases">
        <title>Complete genome sequence of the green alga Chloropicon roscoffensis RCC1871.</title>
        <authorList>
            <person name="Lemieux C."/>
            <person name="Pombert J.-F."/>
            <person name="Otis C."/>
            <person name="Turmel M."/>
        </authorList>
    </citation>
    <scope>NUCLEOTIDE SEQUENCE [LARGE SCALE GENOMIC DNA]</scope>
    <source>
        <strain evidence="3 4">RCC1871</strain>
    </source>
</reference>
<feature type="region of interest" description="Disordered" evidence="1">
    <location>
        <begin position="1"/>
        <end position="33"/>
    </location>
</feature>
<evidence type="ECO:0000313" key="4">
    <source>
        <dbReference type="Proteomes" id="UP001472866"/>
    </source>
</evidence>
<accession>A0AAX4P3E4</accession>
<sequence>MSNFRTHRSMLSPTRTRQDAPEEWDPATSADSCSAMEEGARLLKRSRSREVAAVHHVRSQSCSVLEVERSWREAERARAAEDVPGKQQKKGRWKASRCAGALLCAATSYSSLNRRKRWALALMIFVFLLPVITYLVFYVVFGAVCACQKTGLSPKAPCTMFDHWRTLRRHSIADMRTDIGLTSRVNDFAIDAYVERGQQMARESRVLFVGIVNDAEDSLTTLTKDLDALLEHFPNSELVACESCSADQTRRVLREWQVNSGHHIHAPWPGQWSLSYNHNGCKKRTEKGGVVGVREQRLAQLRNECLLWTEQRFGNSFDYMVMVDLDIFRVDPRGVLDSFGAISWMDEEKSPWSVVCSNGKYLNGVYRDTYAHRTPAIDTSEYELVVTRRTAKDGRRLDSRGWRHDKFLNLAAREQVQRRVRDIARDETRRKRLYAVDSCYGGLAIYEMAKVRSERCHYYGMSQRKGADWKPDCEHVSFNACVSGRYKVNMTNTGTRIYGYENACGTGGGGSECSLALLNPRMQTWHGRAAWKVGGVLYGAVVVLGYAMSVFDAPLFFFSLDSHYATSWAVVLLVAAGFGYLVVLGVFVCRRSINV</sequence>
<organism evidence="3 4">
    <name type="scientific">Chloropicon roscoffensis</name>
    <dbReference type="NCBI Taxonomy" id="1461544"/>
    <lineage>
        <taxon>Eukaryota</taxon>
        <taxon>Viridiplantae</taxon>
        <taxon>Chlorophyta</taxon>
        <taxon>Chloropicophyceae</taxon>
        <taxon>Chloropicales</taxon>
        <taxon>Chloropicaceae</taxon>
        <taxon>Chloropicon</taxon>
    </lineage>
</organism>
<protein>
    <submittedName>
        <fullName evidence="3">Uncharacterized protein</fullName>
    </submittedName>
</protein>